<reference evidence="2 3" key="1">
    <citation type="submission" date="2020-05" db="EMBL/GenBank/DDBJ databases">
        <title>Draft genome sequence of Desulfovibrio psychrotolerans JS1T.</title>
        <authorList>
            <person name="Ueno A."/>
            <person name="Tamazawa S."/>
            <person name="Tamamura S."/>
            <person name="Murakami T."/>
            <person name="Kiyama T."/>
            <person name="Inomata H."/>
            <person name="Amano Y."/>
            <person name="Miyakawa K."/>
            <person name="Tamaki H."/>
            <person name="Naganuma T."/>
            <person name="Kaneko K."/>
        </authorList>
    </citation>
    <scope>NUCLEOTIDE SEQUENCE [LARGE SCALE GENOMIC DNA]</scope>
    <source>
        <strain evidence="2 3">JS1</strain>
    </source>
</reference>
<gene>
    <name evidence="2" type="ORF">DSM19430T_30270</name>
</gene>
<evidence type="ECO:0000313" key="3">
    <source>
        <dbReference type="Proteomes" id="UP000503820"/>
    </source>
</evidence>
<accession>A0A7J0BXC4</accession>
<dbReference type="InterPro" id="IPR012349">
    <property type="entry name" value="Split_barrel_FMN-bd"/>
</dbReference>
<evidence type="ECO:0000313" key="2">
    <source>
        <dbReference type="EMBL" id="GFM38343.1"/>
    </source>
</evidence>
<dbReference type="AlphaFoldDB" id="A0A7J0BXC4"/>
<dbReference type="Pfam" id="PF01243">
    <property type="entry name" value="PNPOx_N"/>
    <property type="match status" value="1"/>
</dbReference>
<feature type="domain" description="Pyridoxamine 5'-phosphate oxidase N-terminal" evidence="1">
    <location>
        <begin position="2"/>
        <end position="105"/>
    </location>
</feature>
<dbReference type="SUPFAM" id="SSF50475">
    <property type="entry name" value="FMN-binding split barrel"/>
    <property type="match status" value="1"/>
</dbReference>
<organism evidence="2 3">
    <name type="scientific">Desulfovibrio psychrotolerans</name>
    <dbReference type="NCBI Taxonomy" id="415242"/>
    <lineage>
        <taxon>Bacteria</taxon>
        <taxon>Pseudomonadati</taxon>
        <taxon>Thermodesulfobacteriota</taxon>
        <taxon>Desulfovibrionia</taxon>
        <taxon>Desulfovibrionales</taxon>
        <taxon>Desulfovibrionaceae</taxon>
        <taxon>Desulfovibrio</taxon>
    </lineage>
</organism>
<sequence length="150" mass="16371">MLERMKEILHGNDLCVLATTDGCKPHASLMSYFCGPTVADVYMLTRRNTRKHSNIQNNSTISLLVDTRLAHSATPHAGTAALTVEGTATLLPACEHRDLLHAMTARLPHLTGFAQDAETVIIHVQVHLLQLLNGITDMHVIKVDNSGESI</sequence>
<protein>
    <recommendedName>
        <fullName evidence="1">Pyridoxamine 5'-phosphate oxidase N-terminal domain-containing protein</fullName>
    </recommendedName>
</protein>
<dbReference type="Gene3D" id="2.30.110.10">
    <property type="entry name" value="Electron Transport, Fmn-binding Protein, Chain A"/>
    <property type="match status" value="1"/>
</dbReference>
<dbReference type="EMBL" id="BLVP01000036">
    <property type="protein sequence ID" value="GFM38343.1"/>
    <property type="molecule type" value="Genomic_DNA"/>
</dbReference>
<dbReference type="InterPro" id="IPR011576">
    <property type="entry name" value="Pyridox_Oxase_N"/>
</dbReference>
<keyword evidence="3" id="KW-1185">Reference proteome</keyword>
<proteinExistence type="predicted"/>
<comment type="caution">
    <text evidence="2">The sequence shown here is derived from an EMBL/GenBank/DDBJ whole genome shotgun (WGS) entry which is preliminary data.</text>
</comment>
<dbReference type="Proteomes" id="UP000503820">
    <property type="component" value="Unassembled WGS sequence"/>
</dbReference>
<dbReference type="RefSeq" id="WP_174410956.1">
    <property type="nucleotide sequence ID" value="NZ_BLVP01000036.1"/>
</dbReference>
<name>A0A7J0BXC4_9BACT</name>
<evidence type="ECO:0000259" key="1">
    <source>
        <dbReference type="Pfam" id="PF01243"/>
    </source>
</evidence>